<evidence type="ECO:0000313" key="7">
    <source>
        <dbReference type="EMBL" id="ALN56682.1"/>
    </source>
</evidence>
<sequence>MQYAVLARAMAMTGTLLSGLAWHGAARAVEGLWMPSQLPELASALKQSGARANAKQLGQWADPKGDPLGAVVPLGGCTASFVSSKGLLLTNHHCALGAIALNSTGQRNLLRDGFKTGTNNEEVSAGPNARIYVLDSVQDVTAKVQSALSAAADPAARMAALDALEKQLVSECERTPGYGCRLYSYFGGNRFELQRSLEIRDLRLVYAPPEGIGNFGGENDNWMWPRHTGDFAFYRAYVGKDGRPAPYAIDNIPYQPKRWLKIADKPLGAGDFVMLAGFPSLTNRYAMADDFQANAEWTYPTVAAHYKRLAALVEAESRKNPQAQAKYAPTVRGWLGAAKNYESQIESFRRAGTAQLKRNEENELLEWLRGKGAAGQPALDAHARLVELGNQARAERDRDLILGQLAATGALWNATQLYRGAIERAKPDAQRESGFHDRDRGAYENGFKQFDRRSDVRVDRQVLGYWLHEYVKLSKEHRVAAIDQWLDGDDEKAIKRALDRIGKSRLLGVEQRAGWLNAERASFESKDSLKDGAVGFAVAAMPILLQMEQEIRARAGETVAARPVYLKALADFRKSVGRIAYPDANGSLRLSYGTVTAYTKDNGAKQLPFTRVEEIAARHSGAAPFAAPQPLLGAISAKRYGALADKRLDSVPVNFLADLDISGGNSGSPVLDGQGKLVGIAFDSNWESVSSSWLFDPAATRTISVDQRYMRWVMQEAFPAPRLLAEMGVPASGR</sequence>
<proteinExistence type="inferred from homology"/>
<dbReference type="Proteomes" id="UP000061569">
    <property type="component" value="Chromosome"/>
</dbReference>
<dbReference type="FunFam" id="2.40.10.10:FF:000102">
    <property type="entry name" value="Dipeptidyl-peptidase 7"/>
    <property type="match status" value="1"/>
</dbReference>
<dbReference type="PATRIC" id="fig|69.6.peg.1309"/>
<organism evidence="7 8">
    <name type="scientific">Lysobacter enzymogenes</name>
    <dbReference type="NCBI Taxonomy" id="69"/>
    <lineage>
        <taxon>Bacteria</taxon>
        <taxon>Pseudomonadati</taxon>
        <taxon>Pseudomonadota</taxon>
        <taxon>Gammaproteobacteria</taxon>
        <taxon>Lysobacterales</taxon>
        <taxon>Lysobacteraceae</taxon>
        <taxon>Lysobacter</taxon>
    </lineage>
</organism>
<keyword evidence="2 6" id="KW-0031">Aminopeptidase</keyword>
<dbReference type="AlphaFoldDB" id="A0A0S2DDV3"/>
<dbReference type="STRING" id="69.GLE_1325"/>
<dbReference type="SUPFAM" id="SSF50494">
    <property type="entry name" value="Trypsin-like serine proteases"/>
    <property type="match status" value="1"/>
</dbReference>
<dbReference type="GO" id="GO:0006508">
    <property type="term" value="P:proteolysis"/>
    <property type="evidence" value="ECO:0007669"/>
    <property type="project" value="UniProtKB-KW"/>
</dbReference>
<dbReference type="InterPro" id="IPR009003">
    <property type="entry name" value="Peptidase_S1_PA"/>
</dbReference>
<accession>A0A0S2DDV3</accession>
<dbReference type="InterPro" id="IPR019500">
    <property type="entry name" value="Pep_S46"/>
</dbReference>
<dbReference type="GO" id="GO:0008239">
    <property type="term" value="F:dipeptidyl-peptidase activity"/>
    <property type="evidence" value="ECO:0007669"/>
    <property type="project" value="UniProtKB-UniRule"/>
</dbReference>
<keyword evidence="6" id="KW-0720">Serine protease</keyword>
<dbReference type="Gene3D" id="2.40.10.10">
    <property type="entry name" value="Trypsin-like serine proteases"/>
    <property type="match status" value="1"/>
</dbReference>
<dbReference type="GO" id="GO:0070009">
    <property type="term" value="F:serine-type aminopeptidase activity"/>
    <property type="evidence" value="ECO:0007669"/>
    <property type="project" value="UniProtKB-UniRule"/>
</dbReference>
<dbReference type="PANTHER" id="PTHR38469:SF1">
    <property type="entry name" value="PERIPLASMIC PEPTIDASE SUBFAMILY S1B"/>
    <property type="match status" value="1"/>
</dbReference>
<evidence type="ECO:0000256" key="3">
    <source>
        <dbReference type="ARBA" id="ARBA00022670"/>
    </source>
</evidence>
<evidence type="ECO:0000256" key="2">
    <source>
        <dbReference type="ARBA" id="ARBA00022438"/>
    </source>
</evidence>
<dbReference type="InterPro" id="IPR043504">
    <property type="entry name" value="Peptidase_S1_PA_chymotrypsin"/>
</dbReference>
<dbReference type="OrthoDB" id="9805367at2"/>
<protein>
    <recommendedName>
        <fullName evidence="6">Dipeptidyl-peptidase</fullName>
        <ecNumber evidence="6">3.4.14.-</ecNumber>
    </recommendedName>
</protein>
<comment type="similarity">
    <text evidence="1 6">Belongs to the peptidase S46 family.</text>
</comment>
<evidence type="ECO:0000256" key="6">
    <source>
        <dbReference type="RuleBase" id="RU366067"/>
    </source>
</evidence>
<dbReference type="KEGG" id="lez:GLE_1325"/>
<comment type="function">
    <text evidence="6">Catalyzes the removal of dipeptides from the N-terminus of oligopeptides.</text>
</comment>
<evidence type="ECO:0000256" key="4">
    <source>
        <dbReference type="ARBA" id="ARBA00022729"/>
    </source>
</evidence>
<dbReference type="EMBL" id="CP013140">
    <property type="protein sequence ID" value="ALN56682.1"/>
    <property type="molecule type" value="Genomic_DNA"/>
</dbReference>
<evidence type="ECO:0000256" key="5">
    <source>
        <dbReference type="ARBA" id="ARBA00022801"/>
    </source>
</evidence>
<dbReference type="Pfam" id="PF10459">
    <property type="entry name" value="Peptidase_S46"/>
    <property type="match status" value="1"/>
</dbReference>
<keyword evidence="3 6" id="KW-0645">Protease</keyword>
<gene>
    <name evidence="7" type="ORF">GLE_1325</name>
</gene>
<dbReference type="PANTHER" id="PTHR38469">
    <property type="entry name" value="PERIPLASMIC PEPTIDASE SUBFAMILY S1B"/>
    <property type="match status" value="1"/>
</dbReference>
<name>A0A0S2DDV3_LYSEN</name>
<dbReference type="GO" id="GO:0043171">
    <property type="term" value="P:peptide catabolic process"/>
    <property type="evidence" value="ECO:0007669"/>
    <property type="project" value="UniProtKB-UniRule"/>
</dbReference>
<dbReference type="EC" id="3.4.14.-" evidence="6"/>
<keyword evidence="4" id="KW-0732">Signal</keyword>
<keyword evidence="5 6" id="KW-0378">Hydrolase</keyword>
<evidence type="ECO:0000313" key="8">
    <source>
        <dbReference type="Proteomes" id="UP000061569"/>
    </source>
</evidence>
<reference evidence="7 8" key="1">
    <citation type="submission" date="2015-11" db="EMBL/GenBank/DDBJ databases">
        <title>Genome sequences of Lysobacter enzymogenes strain C3 and Lysobacter antibioticus ATCC 29479.</title>
        <authorList>
            <person name="Kobayashi D.Y."/>
        </authorList>
    </citation>
    <scope>NUCLEOTIDE SEQUENCE [LARGE SCALE GENOMIC DNA]</scope>
    <source>
        <strain evidence="7 8">C3</strain>
    </source>
</reference>
<evidence type="ECO:0000256" key="1">
    <source>
        <dbReference type="ARBA" id="ARBA00010491"/>
    </source>
</evidence>